<dbReference type="Pfam" id="PF13173">
    <property type="entry name" value="AAA_14"/>
    <property type="match status" value="1"/>
</dbReference>
<evidence type="ECO:0000259" key="1">
    <source>
        <dbReference type="Pfam" id="PF13173"/>
    </source>
</evidence>
<feature type="domain" description="AAA" evidence="1">
    <location>
        <begin position="62"/>
        <end position="196"/>
    </location>
</feature>
<evidence type="ECO:0000313" key="4">
    <source>
        <dbReference type="Proteomes" id="UP000488506"/>
    </source>
</evidence>
<evidence type="ECO:0000313" key="3">
    <source>
        <dbReference type="EMBL" id="KAF0134590.1"/>
    </source>
</evidence>
<dbReference type="InterPro" id="IPR041682">
    <property type="entry name" value="AAA_14"/>
</dbReference>
<dbReference type="InterPro" id="IPR027417">
    <property type="entry name" value="P-loop_NTPase"/>
</dbReference>
<dbReference type="PANTHER" id="PTHR33295">
    <property type="entry name" value="ATPASE"/>
    <property type="match status" value="1"/>
</dbReference>
<dbReference type="Proteomes" id="UP000488506">
    <property type="component" value="Unassembled WGS sequence"/>
</dbReference>
<protein>
    <recommendedName>
        <fullName evidence="5">ATP-binding protein</fullName>
    </recommendedName>
</protein>
<reference evidence="3 4" key="1">
    <citation type="submission" date="2019-12" db="EMBL/GenBank/DDBJ databases">
        <authorList>
            <person name="Wolfe R."/>
            <person name="Danczak R."/>
            <person name="Wilkins M."/>
        </authorList>
    </citation>
    <scope>NUCLEOTIDE SEQUENCE [LARGE SCALE GENOMIC DNA]</scope>
    <source>
        <strain evidence="3">X2_MaxBin.013</strain>
    </source>
</reference>
<dbReference type="Gene3D" id="3.40.50.300">
    <property type="entry name" value="P-loop containing nucleotide triphosphate hydrolases"/>
    <property type="match status" value="1"/>
</dbReference>
<dbReference type="Pfam" id="PF13635">
    <property type="entry name" value="DUF4143"/>
    <property type="match status" value="1"/>
</dbReference>
<dbReference type="InterPro" id="IPR025420">
    <property type="entry name" value="DUF4143"/>
</dbReference>
<dbReference type="EMBL" id="WPAF01000007">
    <property type="protein sequence ID" value="KAF0134590.1"/>
    <property type="molecule type" value="Genomic_DNA"/>
</dbReference>
<proteinExistence type="predicted"/>
<dbReference type="SUPFAM" id="SSF52540">
    <property type="entry name" value="P-loop containing nucleoside triphosphate hydrolases"/>
    <property type="match status" value="1"/>
</dbReference>
<evidence type="ECO:0008006" key="5">
    <source>
        <dbReference type="Google" id="ProtNLM"/>
    </source>
</evidence>
<dbReference type="PANTHER" id="PTHR33295:SF7">
    <property type="entry name" value="ATPASE"/>
    <property type="match status" value="1"/>
</dbReference>
<comment type="caution">
    <text evidence="3">The sequence shown here is derived from an EMBL/GenBank/DDBJ whole genome shotgun (WGS) entry which is preliminary data.</text>
</comment>
<accession>A0A833L1P4</accession>
<organism evidence="3 4">
    <name type="scientific">Candidatus Saganbacteria bacterium</name>
    <dbReference type="NCBI Taxonomy" id="2575572"/>
    <lineage>
        <taxon>Bacteria</taxon>
        <taxon>Bacillati</taxon>
        <taxon>Saganbacteria</taxon>
    </lineage>
</organism>
<sequence>MQQFQFRSLKLTAYELLLLKLLYNKSTHNYLLTYYIECNMIVHMFNRKIIEYLKEWSRRDGRKPLVMRGARQVGKTSAVLILAEKCFKSIIHINLEKAEHSRLFRNEISLDEFLMVIQAEFKQAVVAGETLIFIDEIQNSPYLIKLLRFFYEERPDLHVIAAGSLLEAKIEKEGFSFPVGRIEFCYIYPLDFFEYLEAKNETELLRILREIKLDQTIPTPIHEMALKIFYEYAMIGGMPEIVSDYTKNKDINRVKTLFASLLTGYMEDVFKYASQAEAKYLSYIIETAPLFAGTHITYEKFGGSNFRSREMSKAFSLLEKTMLLYQVRSTQSKDLPLIPKEKKAKKLIYLDIGLVNYRMNIINEYLGIVDFDKFYQGRLAEQIAAQNLLSLFVDVPAEIFYWARDKGEGNAKVDFCINYAGQALGIEVKSGKTGRLKSLAIFSGQNPKSRLMRVYSGKLIQENIQKSKLLSLPFYLLPRLLEFADTRNT</sequence>
<gene>
    <name evidence="3" type="ORF">FD145_608</name>
</gene>
<dbReference type="AlphaFoldDB" id="A0A833L1P4"/>
<evidence type="ECO:0000259" key="2">
    <source>
        <dbReference type="Pfam" id="PF13635"/>
    </source>
</evidence>
<name>A0A833L1P4_UNCSA</name>
<feature type="domain" description="DUF4143" evidence="2">
    <location>
        <begin position="267"/>
        <end position="431"/>
    </location>
</feature>